<organism evidence="3 4">
    <name type="scientific">Massilia forsythiae</name>
    <dbReference type="NCBI Taxonomy" id="2728020"/>
    <lineage>
        <taxon>Bacteria</taxon>
        <taxon>Pseudomonadati</taxon>
        <taxon>Pseudomonadota</taxon>
        <taxon>Betaproteobacteria</taxon>
        <taxon>Burkholderiales</taxon>
        <taxon>Oxalobacteraceae</taxon>
        <taxon>Telluria group</taxon>
        <taxon>Massilia</taxon>
    </lineage>
</organism>
<dbReference type="InterPro" id="IPR011600">
    <property type="entry name" value="Pept_C14_caspase"/>
</dbReference>
<keyword evidence="4" id="KW-1185">Reference proteome</keyword>
<dbReference type="AlphaFoldDB" id="A0A7Z2VVY2"/>
<dbReference type="RefSeq" id="WP_170202202.1">
    <property type="nucleotide sequence ID" value="NZ_CP051685.1"/>
</dbReference>
<evidence type="ECO:0000313" key="4">
    <source>
        <dbReference type="Proteomes" id="UP000502415"/>
    </source>
</evidence>
<dbReference type="InterPro" id="IPR029030">
    <property type="entry name" value="Caspase-like_dom_sf"/>
</dbReference>
<gene>
    <name evidence="3" type="ORF">HH212_09140</name>
</gene>
<proteinExistence type="predicted"/>
<dbReference type="KEGG" id="mfy:HH212_09140"/>
<dbReference type="GO" id="GO:0004197">
    <property type="term" value="F:cysteine-type endopeptidase activity"/>
    <property type="evidence" value="ECO:0007669"/>
    <property type="project" value="InterPro"/>
</dbReference>
<dbReference type="InterPro" id="IPR050452">
    <property type="entry name" value="Metacaspase"/>
</dbReference>
<name>A0A7Z2VVY2_9BURK</name>
<dbReference type="Proteomes" id="UP000502415">
    <property type="component" value="Chromosome"/>
</dbReference>
<dbReference type="SUPFAM" id="SSF52129">
    <property type="entry name" value="Caspase-like"/>
    <property type="match status" value="1"/>
</dbReference>
<dbReference type="EMBL" id="CP051685">
    <property type="protein sequence ID" value="QJE00169.1"/>
    <property type="molecule type" value="Genomic_DNA"/>
</dbReference>
<dbReference type="GO" id="GO:0006508">
    <property type="term" value="P:proteolysis"/>
    <property type="evidence" value="ECO:0007669"/>
    <property type="project" value="InterPro"/>
</dbReference>
<feature type="region of interest" description="Disordered" evidence="1">
    <location>
        <begin position="284"/>
        <end position="316"/>
    </location>
</feature>
<dbReference type="Gene3D" id="3.40.50.1460">
    <property type="match status" value="1"/>
</dbReference>
<dbReference type="GO" id="GO:0005737">
    <property type="term" value="C:cytoplasm"/>
    <property type="evidence" value="ECO:0007669"/>
    <property type="project" value="TreeGrafter"/>
</dbReference>
<sequence length="420" mass="45979">MTSAMSIHIGLNRVDPNAYDGWDGQLTACVNDADCMRTIADNLGYSSTLLLNEEATADRVITEIGRAARSLDQDGILLLTYSGHGGQMPDADGDEDDGQDETWVLYERQLIDDELYNLWNQFGRCRIVVLSDSCHSGSVTRAMEYQALAADPALKRHYRPGAKAGAPARFKAMPAQVAAADYRRRKRFYDALQFAAGARKRSEMEASVLLISGCQDNQLSSDGDVNGLFTANLLAVWGNGDFQGSYRAFHQAILARMPSTQTPNYYTTGRQDDGFEAQEPFAMAAPGSEPQQPGPVQDSGPSIEGPSAVPRAAPPPTFSVHVDSNRYFAVELAAEPELFNSADVGHVRSDTNFYGSWSDTALMQGSQYSLPAAVWQRLRADSERLYYRVLSSRRQDAWDGYEVSSRDGDGEAIPALLIQG</sequence>
<protein>
    <submittedName>
        <fullName evidence="3">Caspase family protein</fullName>
    </submittedName>
</protein>
<accession>A0A7Z2VVY2</accession>
<dbReference type="Pfam" id="PF00656">
    <property type="entry name" value="Peptidase_C14"/>
    <property type="match status" value="1"/>
</dbReference>
<dbReference type="PANTHER" id="PTHR48104:SF30">
    <property type="entry name" value="METACASPASE-1"/>
    <property type="match status" value="1"/>
</dbReference>
<reference evidence="3 4" key="1">
    <citation type="submission" date="2020-04" db="EMBL/GenBank/DDBJ databases">
        <title>Genome sequencing of novel species.</title>
        <authorList>
            <person name="Heo J."/>
            <person name="Kim S.-J."/>
            <person name="Kim J.-S."/>
            <person name="Hong S.-B."/>
            <person name="Kwon S.-W."/>
        </authorList>
    </citation>
    <scope>NUCLEOTIDE SEQUENCE [LARGE SCALE GENOMIC DNA]</scope>
    <source>
        <strain evidence="3 4">GN2-R2</strain>
    </source>
</reference>
<evidence type="ECO:0000313" key="3">
    <source>
        <dbReference type="EMBL" id="QJE00169.1"/>
    </source>
</evidence>
<evidence type="ECO:0000259" key="2">
    <source>
        <dbReference type="Pfam" id="PF00656"/>
    </source>
</evidence>
<evidence type="ECO:0000256" key="1">
    <source>
        <dbReference type="SAM" id="MobiDB-lite"/>
    </source>
</evidence>
<dbReference type="PANTHER" id="PTHR48104">
    <property type="entry name" value="METACASPASE-4"/>
    <property type="match status" value="1"/>
</dbReference>
<feature type="domain" description="Peptidase C14 caspase" evidence="2">
    <location>
        <begin position="17"/>
        <end position="267"/>
    </location>
</feature>